<dbReference type="Pfam" id="PF00072">
    <property type="entry name" value="Response_reg"/>
    <property type="match status" value="1"/>
</dbReference>
<dbReference type="InterPro" id="IPR050595">
    <property type="entry name" value="Bact_response_regulator"/>
</dbReference>
<name>A0A432MDB0_9BACT</name>
<protein>
    <submittedName>
        <fullName evidence="4">Response regulator</fullName>
    </submittedName>
</protein>
<evidence type="ECO:0000313" key="4">
    <source>
        <dbReference type="EMBL" id="RUL82000.1"/>
    </source>
</evidence>
<dbReference type="InterPro" id="IPR001789">
    <property type="entry name" value="Sig_transdc_resp-reg_receiver"/>
</dbReference>
<dbReference type="Gene3D" id="3.40.50.2300">
    <property type="match status" value="2"/>
</dbReference>
<evidence type="ECO:0000259" key="3">
    <source>
        <dbReference type="PROSITE" id="PS50110"/>
    </source>
</evidence>
<evidence type="ECO:0000256" key="2">
    <source>
        <dbReference type="PROSITE-ProRule" id="PRU00169"/>
    </source>
</evidence>
<accession>A0A432MDB0</accession>
<feature type="modified residue" description="4-aspartylphosphate" evidence="2">
    <location>
        <position position="54"/>
    </location>
</feature>
<feature type="domain" description="Response regulatory" evidence="3">
    <location>
        <begin position="387"/>
        <end position="502"/>
    </location>
</feature>
<dbReference type="Proteomes" id="UP000280296">
    <property type="component" value="Unassembled WGS sequence"/>
</dbReference>
<reference evidence="4 5" key="2">
    <citation type="submission" date="2019-01" db="EMBL/GenBank/DDBJ databases">
        <title>Tautonia sociabilis, a novel thermotolerant planctomycete of Isosphaeraceae family, isolated from a 4000 m deep subterranean habitat.</title>
        <authorList>
            <person name="Kovaleva O.L."/>
            <person name="Elcheninov A.G."/>
            <person name="Van Heerden E."/>
            <person name="Toshchakov S.V."/>
            <person name="Novikov A."/>
            <person name="Bonch-Osmolovskaya E.A."/>
            <person name="Kublanov I.V."/>
        </authorList>
    </citation>
    <scope>NUCLEOTIDE SEQUENCE [LARGE SCALE GENOMIC DNA]</scope>
    <source>
        <strain evidence="4 5">GM2012</strain>
    </source>
</reference>
<proteinExistence type="predicted"/>
<sequence>MDSPRILVIDDSPTILKMVECHLSQAGYRVATAPNADAGIEAAAAIRPDLILLDHQLPGTTGDEVCRRLLQSEETRHIPVVISSAMRNRAFASYTDLPNVVDQIPKPFTPDLLKTGVANALQIGSMVVRAQNTGCAMPEVVGEVREALLEGKTAAFPIRAVLDFLNNAQCSGRLTLEMEKDRIRFNVAGGRIQAVCSPTIGPERLFDLLPGELAELAPLLTATLGERLDPSMTGIVRMLERSLSDPRKLRALLRCQAAILTHWALTAPPSTFVFEADAAVPPMFQAFPLQISLPALAVEGVRRCDPTTDPDAFAPIAFARQTPRGGNLDRAGLSPAEMKAYTLLDGSIPLAVAAEQLGMTVAAAADIVRGLELAGLLERRAAATGAAVLVVDDDPEAARQVQATLGPEGMGCLLKIVRDKVGAQLLLRRQRFDLVIIALDRPELDGLLRSCREHCPPSTRFVGLAGLIDEDELNRLDEMGLDGILHRPLAESDLNATVEHLLRRPDAVAVA</sequence>
<dbReference type="SMART" id="SM00448">
    <property type="entry name" value="REC"/>
    <property type="match status" value="2"/>
</dbReference>
<evidence type="ECO:0000256" key="1">
    <source>
        <dbReference type="ARBA" id="ARBA00022553"/>
    </source>
</evidence>
<reference evidence="4 5" key="1">
    <citation type="submission" date="2018-12" db="EMBL/GenBank/DDBJ databases">
        <authorList>
            <person name="Toschakov S.V."/>
        </authorList>
    </citation>
    <scope>NUCLEOTIDE SEQUENCE [LARGE SCALE GENOMIC DNA]</scope>
    <source>
        <strain evidence="4 5">GM2012</strain>
    </source>
</reference>
<dbReference type="PANTHER" id="PTHR44591:SF3">
    <property type="entry name" value="RESPONSE REGULATORY DOMAIN-CONTAINING PROTEIN"/>
    <property type="match status" value="1"/>
</dbReference>
<evidence type="ECO:0000313" key="5">
    <source>
        <dbReference type="Proteomes" id="UP000280296"/>
    </source>
</evidence>
<dbReference type="GO" id="GO:0000160">
    <property type="term" value="P:phosphorelay signal transduction system"/>
    <property type="evidence" value="ECO:0007669"/>
    <property type="project" value="InterPro"/>
</dbReference>
<comment type="caution">
    <text evidence="2">Lacks conserved residue(s) required for the propagation of feature annotation.</text>
</comment>
<dbReference type="SUPFAM" id="SSF52172">
    <property type="entry name" value="CheY-like"/>
    <property type="match status" value="2"/>
</dbReference>
<gene>
    <name evidence="4" type="ORF">TsocGM_24150</name>
</gene>
<dbReference type="Pfam" id="PF14332">
    <property type="entry name" value="DUF4388"/>
    <property type="match status" value="1"/>
</dbReference>
<dbReference type="InterPro" id="IPR011006">
    <property type="entry name" value="CheY-like_superfamily"/>
</dbReference>
<keyword evidence="5" id="KW-1185">Reference proteome</keyword>
<dbReference type="EMBL" id="RYZH01000079">
    <property type="protein sequence ID" value="RUL82000.1"/>
    <property type="molecule type" value="Genomic_DNA"/>
</dbReference>
<dbReference type="PANTHER" id="PTHR44591">
    <property type="entry name" value="STRESS RESPONSE REGULATOR PROTEIN 1"/>
    <property type="match status" value="1"/>
</dbReference>
<dbReference type="InterPro" id="IPR025497">
    <property type="entry name" value="PatA-like_N"/>
</dbReference>
<dbReference type="OrthoDB" id="236568at2"/>
<dbReference type="PROSITE" id="PS50110">
    <property type="entry name" value="RESPONSE_REGULATORY"/>
    <property type="match status" value="2"/>
</dbReference>
<dbReference type="RefSeq" id="WP_126728030.1">
    <property type="nucleotide sequence ID" value="NZ_RYZH01000079.1"/>
</dbReference>
<comment type="caution">
    <text evidence="4">The sequence shown here is derived from an EMBL/GenBank/DDBJ whole genome shotgun (WGS) entry which is preliminary data.</text>
</comment>
<feature type="domain" description="Response regulatory" evidence="3">
    <location>
        <begin position="5"/>
        <end position="121"/>
    </location>
</feature>
<organism evidence="4 5">
    <name type="scientific">Tautonia sociabilis</name>
    <dbReference type="NCBI Taxonomy" id="2080755"/>
    <lineage>
        <taxon>Bacteria</taxon>
        <taxon>Pseudomonadati</taxon>
        <taxon>Planctomycetota</taxon>
        <taxon>Planctomycetia</taxon>
        <taxon>Isosphaerales</taxon>
        <taxon>Isosphaeraceae</taxon>
        <taxon>Tautonia</taxon>
    </lineage>
</organism>
<keyword evidence="1 2" id="KW-0597">Phosphoprotein</keyword>
<dbReference type="AlphaFoldDB" id="A0A432MDB0"/>